<keyword evidence="1" id="KW-1133">Transmembrane helix</keyword>
<keyword evidence="3" id="KW-1185">Reference proteome</keyword>
<name>A0A6N7LZQ2_9GAMM</name>
<dbReference type="RefSeq" id="WP_153502236.1">
    <property type="nucleotide sequence ID" value="NZ_WIRE01000002.1"/>
</dbReference>
<evidence type="ECO:0000313" key="2">
    <source>
        <dbReference type="EMBL" id="MQX54674.1"/>
    </source>
</evidence>
<sequence length="141" mass="15582">MRLIIAFVLSALAPTLVVAVPYLIDQFLRYELDEYIAIRTGKVFIVVFVYSALHAAMLGLPGYMILKALGRLNRLSVYVGSFIVGAIPMSVMFTVEAWGRNKADEVVLMLLIFGGMGLIGGIVFWGAKPNKKQQGDLRRLC</sequence>
<feature type="transmembrane region" description="Helical" evidence="1">
    <location>
        <begin position="107"/>
        <end position="127"/>
    </location>
</feature>
<comment type="caution">
    <text evidence="2">The sequence shown here is derived from an EMBL/GenBank/DDBJ whole genome shotgun (WGS) entry which is preliminary data.</text>
</comment>
<dbReference type="AlphaFoldDB" id="A0A6N7LZQ2"/>
<feature type="transmembrane region" description="Helical" evidence="1">
    <location>
        <begin position="43"/>
        <end position="63"/>
    </location>
</feature>
<evidence type="ECO:0000256" key="1">
    <source>
        <dbReference type="SAM" id="Phobius"/>
    </source>
</evidence>
<protein>
    <submittedName>
        <fullName evidence="2">Uncharacterized protein</fullName>
    </submittedName>
</protein>
<reference evidence="2 3" key="1">
    <citation type="submission" date="2019-10" db="EMBL/GenBank/DDBJ databases">
        <title>Alcanivorax sp.PA15-N-34 draft genome sequence.</title>
        <authorList>
            <person name="Liao X."/>
            <person name="Shao Z."/>
        </authorList>
    </citation>
    <scope>NUCLEOTIDE SEQUENCE [LARGE SCALE GENOMIC DNA]</scope>
    <source>
        <strain evidence="2 3">PA15-N-34</strain>
    </source>
</reference>
<feature type="transmembrane region" description="Helical" evidence="1">
    <location>
        <begin position="75"/>
        <end position="95"/>
    </location>
</feature>
<dbReference type="Proteomes" id="UP000469421">
    <property type="component" value="Unassembled WGS sequence"/>
</dbReference>
<keyword evidence="1" id="KW-0472">Membrane</keyword>
<organism evidence="2 3">
    <name type="scientific">Alcanivorax sediminis</name>
    <dbReference type="NCBI Taxonomy" id="2663008"/>
    <lineage>
        <taxon>Bacteria</taxon>
        <taxon>Pseudomonadati</taxon>
        <taxon>Pseudomonadota</taxon>
        <taxon>Gammaproteobacteria</taxon>
        <taxon>Oceanospirillales</taxon>
        <taxon>Alcanivoracaceae</taxon>
        <taxon>Alcanivorax</taxon>
    </lineage>
</organism>
<proteinExistence type="predicted"/>
<keyword evidence="1" id="KW-0812">Transmembrane</keyword>
<evidence type="ECO:0000313" key="3">
    <source>
        <dbReference type="Proteomes" id="UP000469421"/>
    </source>
</evidence>
<gene>
    <name evidence="2" type="ORF">GFN93_15595</name>
</gene>
<accession>A0A6N7LZQ2</accession>
<dbReference type="EMBL" id="WIRE01000002">
    <property type="protein sequence ID" value="MQX54674.1"/>
    <property type="molecule type" value="Genomic_DNA"/>
</dbReference>